<dbReference type="InterPro" id="IPR039532">
    <property type="entry name" value="TetR_C_Firmicutes"/>
</dbReference>
<feature type="domain" description="HTH tetR-type" evidence="3">
    <location>
        <begin position="13"/>
        <end position="73"/>
    </location>
</feature>
<dbReference type="SUPFAM" id="SSF46689">
    <property type="entry name" value="Homeodomain-like"/>
    <property type="match status" value="1"/>
</dbReference>
<dbReference type="PANTHER" id="PTHR43479:SF7">
    <property type="entry name" value="TETR-FAMILY TRANSCRIPTIONAL REGULATOR"/>
    <property type="match status" value="1"/>
</dbReference>
<reference evidence="4 5" key="1">
    <citation type="submission" date="2019-11" db="EMBL/GenBank/DDBJ databases">
        <title>Eggerthellaceae novel genus isolated from the rectal contents of marmort.</title>
        <authorList>
            <person name="Zhang G."/>
        </authorList>
    </citation>
    <scope>NUCLEOTIDE SEQUENCE [LARGE SCALE GENOMIC DNA]</scope>
    <source>
        <strain evidence="5">zg-886</strain>
    </source>
</reference>
<comment type="caution">
    <text evidence="4">The sequence shown here is derived from an EMBL/GenBank/DDBJ whole genome shotgun (WGS) entry which is preliminary data.</text>
</comment>
<dbReference type="InterPro" id="IPR050624">
    <property type="entry name" value="HTH-type_Tx_Regulator"/>
</dbReference>
<sequence>MTGDNSKMTWQEKALRERITDATEELLADRDFASLQVKEICERAEISRQTFYRYYRDKYEIIQWHFLCICESTLFEMGRSLGWDEAEVAAIKAIYARKTLYMKAYQDSKNYQSISAFGHRMVRQSLIETIVEHRKLPLTEELEFQVNYFANATLITFTNWGKKGMRIHPEKFARLLTCCAPRELYELLKDPMPVASSAGCRRG</sequence>
<organism evidence="4 5">
    <name type="scientific">Xiamenia xianingshaonis</name>
    <dbReference type="NCBI Taxonomy" id="2682776"/>
    <lineage>
        <taxon>Bacteria</taxon>
        <taxon>Bacillati</taxon>
        <taxon>Actinomycetota</taxon>
        <taxon>Coriobacteriia</taxon>
        <taxon>Eggerthellales</taxon>
        <taxon>Eggerthellaceae</taxon>
        <taxon>Xiamenia</taxon>
    </lineage>
</organism>
<dbReference type="RefSeq" id="WP_166338551.1">
    <property type="nucleotide sequence ID" value="NZ_WPCR01000002.1"/>
</dbReference>
<gene>
    <name evidence="4" type="ORF">GMI68_02235</name>
</gene>
<name>A0ABX0IFU4_9ACTN</name>
<evidence type="ECO:0000313" key="4">
    <source>
        <dbReference type="EMBL" id="NHM13600.1"/>
    </source>
</evidence>
<evidence type="ECO:0000256" key="1">
    <source>
        <dbReference type="ARBA" id="ARBA00023125"/>
    </source>
</evidence>
<feature type="DNA-binding region" description="H-T-H motif" evidence="2">
    <location>
        <begin position="36"/>
        <end position="55"/>
    </location>
</feature>
<evidence type="ECO:0000313" key="5">
    <source>
        <dbReference type="Proteomes" id="UP000636394"/>
    </source>
</evidence>
<dbReference type="PRINTS" id="PR00455">
    <property type="entry name" value="HTHTETR"/>
</dbReference>
<dbReference type="InterPro" id="IPR001647">
    <property type="entry name" value="HTH_TetR"/>
</dbReference>
<keyword evidence="1 2" id="KW-0238">DNA-binding</keyword>
<dbReference type="PANTHER" id="PTHR43479">
    <property type="entry name" value="ACREF/ENVCD OPERON REPRESSOR-RELATED"/>
    <property type="match status" value="1"/>
</dbReference>
<evidence type="ECO:0000256" key="2">
    <source>
        <dbReference type="PROSITE-ProRule" id="PRU00335"/>
    </source>
</evidence>
<dbReference type="Gene3D" id="1.10.357.10">
    <property type="entry name" value="Tetracycline Repressor, domain 2"/>
    <property type="match status" value="1"/>
</dbReference>
<proteinExistence type="predicted"/>
<keyword evidence="5" id="KW-1185">Reference proteome</keyword>
<dbReference type="Pfam" id="PF00440">
    <property type="entry name" value="TetR_N"/>
    <property type="match status" value="1"/>
</dbReference>
<dbReference type="Pfam" id="PF14278">
    <property type="entry name" value="TetR_C_8"/>
    <property type="match status" value="1"/>
</dbReference>
<dbReference type="EMBL" id="WPCR01000002">
    <property type="protein sequence ID" value="NHM13600.1"/>
    <property type="molecule type" value="Genomic_DNA"/>
</dbReference>
<dbReference type="InterPro" id="IPR009057">
    <property type="entry name" value="Homeodomain-like_sf"/>
</dbReference>
<accession>A0ABX0IFU4</accession>
<evidence type="ECO:0000259" key="3">
    <source>
        <dbReference type="PROSITE" id="PS50977"/>
    </source>
</evidence>
<dbReference type="Proteomes" id="UP000636394">
    <property type="component" value="Unassembled WGS sequence"/>
</dbReference>
<dbReference type="PROSITE" id="PS50977">
    <property type="entry name" value="HTH_TETR_2"/>
    <property type="match status" value="1"/>
</dbReference>
<protein>
    <submittedName>
        <fullName evidence="4">TetR family transcriptional regulator</fullName>
    </submittedName>
</protein>